<dbReference type="STRING" id="763406.A0A1E3NMF1"/>
<accession>A0A1E3NMF1</accession>
<sequence length="2191" mass="251357">MSSFTALNLSDDELDIEEHTRELQIEVALNTLNKALEFQKNGLFDKAHQKYDELGRIEILQQPNISNNPTINRLKYLYCRNRGMLRLRELIDQHKSKQKRTKHSQLKDSNSSTAAKVEKSEEKSDHPFSLGENNLGTIEVVSSDKGTDYDDDELEISIYGEMIGSMNDLLNATVFGIPDVKIIKILSSLFNHFGHPRLARLCYEMKLNISEDYKSNDDLKIDLNKPEELLFNQVNLLENFLQLLNDISDSTSSLYKRVESCLHSKKFWTQNKLDAEHKKYNWNDIFTIEQWNRERLRETDILVLDISVVDGVVDLSSLFEEIINCVPKPKGKSKLHDGYYLTKSIFGKVEFEFDIDVSHSDTPSSPTEIHDKSIPAADNPENNFDVEITEEKEKIDTKDTVELKAKDVIASRATRSTRTKSDTDSANDHAKTRLKDYDIFISQTLPSFLRLCDINIEFQPLSKLVNGDYSETTEEDKIVSQFYSCVASWEDEYTQCLNVTDEKRNKLQAKSVLTPASESESIREIVNLKSAKVINPHLFKRKNMNRFFQYLQELSKRNLHFNQVRTAVVKFMFNCDLESGASILCVEPMNKKTLRNFKSIVDCVSMSFYNEFEHFTLYELNQSSKKENLISAFNNSESVFEVLVDSYVEFVQDQKLKRASTYKNTLTNIQNFENTIVKRIEKWKCIIEDAFAIMDYHDLPELAHIWSRFVWFKLYYLQSHSQVLNPQELTDVLSELSDVVKEKQIYLPFVNYELIPVLNYENIQTQSSKLKILEIFDKNEKSSKILESVLLKIPLNYSHNGNEIQKIQTQFENFIESSNLPLKLRLWSLLLRYYRLNNDIFKYKNAFEHIVDIMASQLRTENLNKLAVHQAKILIFNVIGFFSHFSHKFITFCNTTHFECFNNVDRESSLKMVSSVSHFLYMLYSFLTYQNAVQIDSRPSLSVRSSRAFEILNNGVSSCFFLLAFYYPTALSNPKPEFIGDFLSICHIELGLLHMCSAVDGAFLKYLQYKLTALNFDISANDVFQIIHCRFGLSVSLDGFETFDHKCKPKKMTIEDTIQLSKFVSTYCFKGKHPVLSPPRNDIKSIIDKIVDVVGDPDLANPTVAKNRSILDSYLRKTNINLQFVINSFQGKSDLNFEKPDVPGIEVSENGLYYIEGLIGLHFFKVRRRTMQSRAAELDYVLKMLENDILCGCNRFETWVALGQTYSFLVEDDLIWTADKLNSVERKQLTSLTQKKALLCYFMAICVHIGASEEEKARHKLVVPILWEAFAKELYGTWMEPMNKKAFHIYVDDDQHDSRVVSNDSLSNKMANLKPQTNDIPNNAVFKLLELAFKSAVTEDETNWYDVMYLAKSQCKLNYQNIEPKIIIENFLKSCDLAMRQSSKDDPIIEPHYYLFSVISKYYRSSKISIDEAIGYINQDPLFAAIFPSDSSQETFKSLTLKVLSKIISYDRKNWQHRPVYRLARSFYDMDHDIDSAKKELLSLINLKPNIRSLSTIWKPTSERPGKHFIYNSIYTQFLVQLLYEKGDIYSLTILLKKMRRAGSIMVNLTKTFDNMMLRICILIKKSLNLLPGFLDDSISKLKFSDFTKYSALFIEYLETITMGQFDDDTSLHLFFLSETQAFRKLATGFGATGLIDECYHSIYIKLFMPFLFEKLIAEKNGGVLDKNLLNTAKGFAVERLARSKQSTPDLTVRFNRTASDLESLDLKSASLVTNTDESSIKAPHPIGLDEQLREVKNSLEEPVECRIEDGLTPLSASDLSMKERYSIINYLSFGKSSITGTPSKEKVKVARRDVSPFAMKVVNVTQALVSSMKENSNDGETIDYKIYGPLDNTEFEKAIVGVMVKETKENKEEREFDELISAHDRSFTEDELIDFNQILENFQIQKLSNSQTKIESENIQKAEVETQKAKEAEIELQRLRAELNRDINLSETSADASRNATPVPVALGVLKQDIHSCESYSSSVEYNPFASPLKNTEESTKDIIEDSLRENRHVVEHEKLAAVKNLTQSISAVHSESPANEETRLTNVLKTEPQLQSGDKTSEKTPVRTTQSVITSFFRISPNKRLLSPSDASDENEVKRRRAKEATPDQQLGGERPETPDPAVQPSFIHSLESDSGLEQTKRTEPTISPSKRHSRRDPARSALIELGKSGDAREQVDIKLRKEHALLEQAESLTSSSASDSEQSVIVID</sequence>
<gene>
    <name evidence="6" type="ORF">PICMEDRAFT_111072</name>
</gene>
<evidence type="ECO:0000313" key="6">
    <source>
        <dbReference type="EMBL" id="ODQ47309.1"/>
    </source>
</evidence>
<name>A0A1E3NMF1_9ASCO</name>
<comment type="similarity">
    <text evidence="2">Belongs to the HIR3 family.</text>
</comment>
<evidence type="ECO:0000256" key="1">
    <source>
        <dbReference type="ARBA" id="ARBA00004123"/>
    </source>
</evidence>
<feature type="region of interest" description="Disordered" evidence="5">
    <location>
        <begin position="2065"/>
        <end position="2153"/>
    </location>
</feature>
<feature type="region of interest" description="Disordered" evidence="5">
    <location>
        <begin position="2171"/>
        <end position="2191"/>
    </location>
</feature>
<keyword evidence="3" id="KW-0539">Nucleus</keyword>
<evidence type="ECO:0000256" key="5">
    <source>
        <dbReference type="SAM" id="MobiDB-lite"/>
    </source>
</evidence>
<evidence type="ECO:0000256" key="2">
    <source>
        <dbReference type="ARBA" id="ARBA00007335"/>
    </source>
</evidence>
<feature type="compositionally biased region" description="Basic and acidic residues" evidence="5">
    <location>
        <begin position="116"/>
        <end position="126"/>
    </location>
</feature>
<keyword evidence="7" id="KW-1185">Reference proteome</keyword>
<dbReference type="PANTHER" id="PTHR15502:SF7">
    <property type="entry name" value="CALCINEURIN-BINDING PROTEIN CABIN-1"/>
    <property type="match status" value="1"/>
</dbReference>
<reference evidence="6 7" key="1">
    <citation type="journal article" date="2016" name="Proc. Natl. Acad. Sci. U.S.A.">
        <title>Comparative genomics of biotechnologically important yeasts.</title>
        <authorList>
            <person name="Riley R."/>
            <person name="Haridas S."/>
            <person name="Wolfe K.H."/>
            <person name="Lopes M.R."/>
            <person name="Hittinger C.T."/>
            <person name="Goeker M."/>
            <person name="Salamov A.A."/>
            <person name="Wisecaver J.H."/>
            <person name="Long T.M."/>
            <person name="Calvey C.H."/>
            <person name="Aerts A.L."/>
            <person name="Barry K.W."/>
            <person name="Choi C."/>
            <person name="Clum A."/>
            <person name="Coughlan A.Y."/>
            <person name="Deshpande S."/>
            <person name="Douglass A.P."/>
            <person name="Hanson S.J."/>
            <person name="Klenk H.-P."/>
            <person name="LaButti K.M."/>
            <person name="Lapidus A."/>
            <person name="Lindquist E.A."/>
            <person name="Lipzen A.M."/>
            <person name="Meier-Kolthoff J.P."/>
            <person name="Ohm R.A."/>
            <person name="Otillar R.P."/>
            <person name="Pangilinan J.L."/>
            <person name="Peng Y."/>
            <person name="Rokas A."/>
            <person name="Rosa C.A."/>
            <person name="Scheuner C."/>
            <person name="Sibirny A.A."/>
            <person name="Slot J.C."/>
            <person name="Stielow J.B."/>
            <person name="Sun H."/>
            <person name="Kurtzman C.P."/>
            <person name="Blackwell M."/>
            <person name="Grigoriev I.V."/>
            <person name="Jeffries T.W."/>
        </authorList>
    </citation>
    <scope>NUCLEOTIDE SEQUENCE [LARGE SCALE GENOMIC DNA]</scope>
    <source>
        <strain evidence="6 7">NRRL Y-2026</strain>
    </source>
</reference>
<dbReference type="GO" id="GO:0006325">
    <property type="term" value="P:chromatin organization"/>
    <property type="evidence" value="ECO:0007669"/>
    <property type="project" value="InterPro"/>
</dbReference>
<dbReference type="OrthoDB" id="77564at2759"/>
<dbReference type="Proteomes" id="UP000094455">
    <property type="component" value="Unassembled WGS sequence"/>
</dbReference>
<comment type="subcellular location">
    <subcellularLocation>
        <location evidence="1">Nucleus</location>
    </subcellularLocation>
</comment>
<keyword evidence="4" id="KW-0175">Coiled coil</keyword>
<feature type="region of interest" description="Disordered" evidence="5">
    <location>
        <begin position="93"/>
        <end position="129"/>
    </location>
</feature>
<evidence type="ECO:0000256" key="4">
    <source>
        <dbReference type="SAM" id="Coils"/>
    </source>
</evidence>
<dbReference type="GO" id="GO:0005634">
    <property type="term" value="C:nucleus"/>
    <property type="evidence" value="ECO:0007669"/>
    <property type="project" value="UniProtKB-SubCell"/>
</dbReference>
<feature type="coiled-coil region" evidence="4">
    <location>
        <begin position="1888"/>
        <end position="1930"/>
    </location>
</feature>
<dbReference type="EMBL" id="KV454002">
    <property type="protein sequence ID" value="ODQ47309.1"/>
    <property type="molecule type" value="Genomic_DNA"/>
</dbReference>
<feature type="compositionally biased region" description="Polar residues" evidence="5">
    <location>
        <begin position="2013"/>
        <end position="2040"/>
    </location>
</feature>
<evidence type="ECO:0000256" key="3">
    <source>
        <dbReference type="ARBA" id="ARBA00023242"/>
    </source>
</evidence>
<feature type="region of interest" description="Disordered" evidence="5">
    <location>
        <begin position="2013"/>
        <end position="2051"/>
    </location>
</feature>
<protein>
    <recommendedName>
        <fullName evidence="8">Histone transcription regulator 3 homolog</fullName>
    </recommendedName>
</protein>
<organism evidence="6 7">
    <name type="scientific">Pichia membranifaciens NRRL Y-2026</name>
    <dbReference type="NCBI Taxonomy" id="763406"/>
    <lineage>
        <taxon>Eukaryota</taxon>
        <taxon>Fungi</taxon>
        <taxon>Dikarya</taxon>
        <taxon>Ascomycota</taxon>
        <taxon>Saccharomycotina</taxon>
        <taxon>Pichiomycetes</taxon>
        <taxon>Pichiales</taxon>
        <taxon>Pichiaceae</taxon>
        <taxon>Pichia</taxon>
    </lineage>
</organism>
<dbReference type="GO" id="GO:0000417">
    <property type="term" value="C:HIR complex"/>
    <property type="evidence" value="ECO:0007669"/>
    <property type="project" value="TreeGrafter"/>
</dbReference>
<feature type="region of interest" description="Disordered" evidence="5">
    <location>
        <begin position="362"/>
        <end position="381"/>
    </location>
</feature>
<dbReference type="PANTHER" id="PTHR15502">
    <property type="entry name" value="CALCINEURIN-BINDING PROTEIN CABIN 1-RELATED"/>
    <property type="match status" value="1"/>
</dbReference>
<evidence type="ECO:0008006" key="8">
    <source>
        <dbReference type="Google" id="ProtNLM"/>
    </source>
</evidence>
<dbReference type="InterPro" id="IPR033053">
    <property type="entry name" value="Hir3/CABIN1"/>
</dbReference>
<dbReference type="GeneID" id="30176439"/>
<dbReference type="RefSeq" id="XP_019018422.1">
    <property type="nucleotide sequence ID" value="XM_019159752.1"/>
</dbReference>
<proteinExistence type="inferred from homology"/>
<dbReference type="GO" id="GO:0031491">
    <property type="term" value="F:nucleosome binding"/>
    <property type="evidence" value="ECO:0007669"/>
    <property type="project" value="TreeGrafter"/>
</dbReference>
<evidence type="ECO:0000313" key="7">
    <source>
        <dbReference type="Proteomes" id="UP000094455"/>
    </source>
</evidence>